<evidence type="ECO:0000313" key="1">
    <source>
        <dbReference type="EMBL" id="JAP90665.1"/>
    </source>
</evidence>
<sequence>VLINIWPLQIAQFTEKHTGRTKNGIFYSVLCEYDSQRQNHVCTNQVLRQYNWHYKVIDQIDQCFEYMRILYAKKRWVKIPFFFIVNTCLHNAHVIYGMEHCKIGTKEFVALISKHCFNMGLKLYKPNLEKKALTMEMYIEKHFCCYRHNYSNLPGGNKQQCMAIGCPKRVGRICTCKRVFCQEHQKDHIQEEKHINSYLFKPGKRGK</sequence>
<dbReference type="AlphaFoldDB" id="A0A146K460"/>
<feature type="non-terminal residue" evidence="1">
    <location>
        <position position="1"/>
    </location>
</feature>
<organism evidence="1">
    <name type="scientific">Trepomonas sp. PC1</name>
    <dbReference type="NCBI Taxonomy" id="1076344"/>
    <lineage>
        <taxon>Eukaryota</taxon>
        <taxon>Metamonada</taxon>
        <taxon>Diplomonadida</taxon>
        <taxon>Hexamitidae</taxon>
        <taxon>Hexamitinae</taxon>
        <taxon>Trepomonas</taxon>
    </lineage>
</organism>
<gene>
    <name evidence="1" type="ORF">TPC1_20036</name>
</gene>
<dbReference type="EMBL" id="GDID01005941">
    <property type="protein sequence ID" value="JAP90665.1"/>
    <property type="molecule type" value="Transcribed_RNA"/>
</dbReference>
<protein>
    <submittedName>
        <fullName evidence="1">Transposase IS4</fullName>
    </submittedName>
</protein>
<feature type="non-terminal residue" evidence="1">
    <location>
        <position position="207"/>
    </location>
</feature>
<name>A0A146K460_9EUKA</name>
<reference evidence="1" key="1">
    <citation type="submission" date="2015-07" db="EMBL/GenBank/DDBJ databases">
        <title>Adaptation to a free-living lifestyle via gene acquisitions in the diplomonad Trepomonas sp. PC1.</title>
        <authorList>
            <person name="Xu F."/>
            <person name="Jerlstrom-Hultqvist J."/>
            <person name="Kolisko M."/>
            <person name="Simpson A.G.B."/>
            <person name="Roger A.J."/>
            <person name="Svard S.G."/>
            <person name="Andersson J.O."/>
        </authorList>
    </citation>
    <scope>NUCLEOTIDE SEQUENCE</scope>
    <source>
        <strain evidence="1">PC1</strain>
    </source>
</reference>
<accession>A0A146K460</accession>
<proteinExistence type="predicted"/>